<dbReference type="SMART" id="SM00060">
    <property type="entry name" value="FN3"/>
    <property type="match status" value="1"/>
</dbReference>
<dbReference type="PROSITE" id="PS50853">
    <property type="entry name" value="FN3"/>
    <property type="match status" value="1"/>
</dbReference>
<evidence type="ECO:0000313" key="6">
    <source>
        <dbReference type="Proteomes" id="UP001286313"/>
    </source>
</evidence>
<dbReference type="InterPro" id="IPR013783">
    <property type="entry name" value="Ig-like_fold"/>
</dbReference>
<protein>
    <submittedName>
        <fullName evidence="5">Uncharacterized protein</fullName>
    </submittedName>
</protein>
<keyword evidence="2" id="KW-0732">Signal</keyword>
<keyword evidence="6" id="KW-1185">Reference proteome</keyword>
<dbReference type="AlphaFoldDB" id="A0AAE1KB88"/>
<dbReference type="EMBL" id="JAWQEG010002624">
    <property type="protein sequence ID" value="KAK3870681.1"/>
    <property type="molecule type" value="Genomic_DNA"/>
</dbReference>
<dbReference type="InterPro" id="IPR003961">
    <property type="entry name" value="FN3_dom"/>
</dbReference>
<dbReference type="CDD" id="cd00096">
    <property type="entry name" value="Ig"/>
    <property type="match status" value="1"/>
</dbReference>
<dbReference type="InterPro" id="IPR036116">
    <property type="entry name" value="FN3_sf"/>
</dbReference>
<accession>A0AAE1KB88</accession>
<proteinExistence type="predicted"/>
<sequence>MNLRDIIALLFFLLGVYGGSGQDILNNEADEHTYFVNIYENLTLPCFPHTEDDAQESIYWRWEGEHEIGENVLEDSSLALSNVTLLNTGRYVCHREEDDSVVRSFHVIVVGPPEAPVNVSVHTSTVVAIVTWHLHLEKDWEGTVQGPKTSLHLRYRPLASLQWHHLPHHISPTQCRENILHLQPNTTYEVQLWASNRLGESDTVTVMATTQADHSEMEMAKRLEESLNGFRPGVWVAAVAANVMAAGSLVACYFHHRHRKSGETEDPEKIELVPNIIENPGYRFPDLDPAHQAFLNSTAIAAAAV</sequence>
<evidence type="ECO:0000259" key="3">
    <source>
        <dbReference type="PROSITE" id="PS50835"/>
    </source>
</evidence>
<dbReference type="InterPro" id="IPR007110">
    <property type="entry name" value="Ig-like_dom"/>
</dbReference>
<keyword evidence="1" id="KW-1133">Transmembrane helix</keyword>
<evidence type="ECO:0000313" key="5">
    <source>
        <dbReference type="EMBL" id="KAK3870681.1"/>
    </source>
</evidence>
<feature type="transmembrane region" description="Helical" evidence="1">
    <location>
        <begin position="234"/>
        <end position="254"/>
    </location>
</feature>
<evidence type="ECO:0000256" key="2">
    <source>
        <dbReference type="SAM" id="SignalP"/>
    </source>
</evidence>
<feature type="domain" description="Fibronectin type-III" evidence="4">
    <location>
        <begin position="112"/>
        <end position="215"/>
    </location>
</feature>
<dbReference type="Gene3D" id="2.60.40.10">
    <property type="entry name" value="Immunoglobulins"/>
    <property type="match status" value="2"/>
</dbReference>
<evidence type="ECO:0000256" key="1">
    <source>
        <dbReference type="SAM" id="Phobius"/>
    </source>
</evidence>
<dbReference type="SUPFAM" id="SSF49265">
    <property type="entry name" value="Fibronectin type III"/>
    <property type="match status" value="1"/>
</dbReference>
<organism evidence="5 6">
    <name type="scientific">Petrolisthes cinctipes</name>
    <name type="common">Flat porcelain crab</name>
    <dbReference type="NCBI Taxonomy" id="88211"/>
    <lineage>
        <taxon>Eukaryota</taxon>
        <taxon>Metazoa</taxon>
        <taxon>Ecdysozoa</taxon>
        <taxon>Arthropoda</taxon>
        <taxon>Crustacea</taxon>
        <taxon>Multicrustacea</taxon>
        <taxon>Malacostraca</taxon>
        <taxon>Eumalacostraca</taxon>
        <taxon>Eucarida</taxon>
        <taxon>Decapoda</taxon>
        <taxon>Pleocyemata</taxon>
        <taxon>Anomura</taxon>
        <taxon>Galatheoidea</taxon>
        <taxon>Porcellanidae</taxon>
        <taxon>Petrolisthes</taxon>
    </lineage>
</organism>
<comment type="caution">
    <text evidence="5">The sequence shown here is derived from an EMBL/GenBank/DDBJ whole genome shotgun (WGS) entry which is preliminary data.</text>
</comment>
<dbReference type="Proteomes" id="UP001286313">
    <property type="component" value="Unassembled WGS sequence"/>
</dbReference>
<dbReference type="SUPFAM" id="SSF48726">
    <property type="entry name" value="Immunoglobulin"/>
    <property type="match status" value="1"/>
</dbReference>
<evidence type="ECO:0000259" key="4">
    <source>
        <dbReference type="PROSITE" id="PS50853"/>
    </source>
</evidence>
<keyword evidence="1" id="KW-0472">Membrane</keyword>
<gene>
    <name evidence="5" type="ORF">Pcinc_024103</name>
</gene>
<feature type="domain" description="Ig-like" evidence="3">
    <location>
        <begin position="40"/>
        <end position="93"/>
    </location>
</feature>
<reference evidence="5" key="1">
    <citation type="submission" date="2023-10" db="EMBL/GenBank/DDBJ databases">
        <title>Genome assemblies of two species of porcelain crab, Petrolisthes cinctipes and Petrolisthes manimaculis (Anomura: Porcellanidae).</title>
        <authorList>
            <person name="Angst P."/>
        </authorList>
    </citation>
    <scope>NUCLEOTIDE SEQUENCE</scope>
    <source>
        <strain evidence="5">PB745_01</strain>
        <tissue evidence="5">Gill</tissue>
    </source>
</reference>
<dbReference type="Pfam" id="PF00047">
    <property type="entry name" value="ig"/>
    <property type="match status" value="1"/>
</dbReference>
<keyword evidence="1" id="KW-0812">Transmembrane</keyword>
<dbReference type="SMART" id="SM00409">
    <property type="entry name" value="IG"/>
    <property type="match status" value="1"/>
</dbReference>
<feature type="signal peptide" evidence="2">
    <location>
        <begin position="1"/>
        <end position="21"/>
    </location>
</feature>
<dbReference type="InterPro" id="IPR036179">
    <property type="entry name" value="Ig-like_dom_sf"/>
</dbReference>
<dbReference type="InterPro" id="IPR003599">
    <property type="entry name" value="Ig_sub"/>
</dbReference>
<feature type="chain" id="PRO_5041929696" evidence="2">
    <location>
        <begin position="22"/>
        <end position="305"/>
    </location>
</feature>
<name>A0AAE1KB88_PETCI</name>
<dbReference type="InterPro" id="IPR013151">
    <property type="entry name" value="Immunoglobulin_dom"/>
</dbReference>
<dbReference type="PROSITE" id="PS50835">
    <property type="entry name" value="IG_LIKE"/>
    <property type="match status" value="1"/>
</dbReference>
<dbReference type="CDD" id="cd00063">
    <property type="entry name" value="FN3"/>
    <property type="match status" value="1"/>
</dbReference>